<dbReference type="Gene3D" id="3.30.200.20">
    <property type="entry name" value="Phosphorylase Kinase, domain 1"/>
    <property type="match status" value="1"/>
</dbReference>
<proteinExistence type="predicted"/>
<dbReference type="EnsemblMetazoa" id="OVOC4865.1">
    <property type="protein sequence ID" value="OVOC4865.1"/>
    <property type="gene ID" value="WBGene00241674"/>
</dbReference>
<evidence type="ECO:0000256" key="13">
    <source>
        <dbReference type="ARBA" id="ARBA00047899"/>
    </source>
</evidence>
<dbReference type="SUPFAM" id="SSF56112">
    <property type="entry name" value="Protein kinase-like (PK-like)"/>
    <property type="match status" value="1"/>
</dbReference>
<dbReference type="InterPro" id="IPR000719">
    <property type="entry name" value="Prot_kinase_dom"/>
</dbReference>
<evidence type="ECO:0000256" key="10">
    <source>
        <dbReference type="ARBA" id="ARBA00022840"/>
    </source>
</evidence>
<keyword evidence="10 15" id="KW-0067">ATP-binding</keyword>
<keyword evidence="4" id="KW-0963">Cytoplasm</keyword>
<dbReference type="SUPFAM" id="SSF116846">
    <property type="entry name" value="MIT domain"/>
    <property type="match status" value="2"/>
</dbReference>
<dbReference type="SMART" id="SM00745">
    <property type="entry name" value="MIT"/>
    <property type="match status" value="2"/>
</dbReference>
<accession>A0A8R1TTJ9</accession>
<evidence type="ECO:0000256" key="2">
    <source>
        <dbReference type="ARBA" id="ARBA00012513"/>
    </source>
</evidence>
<dbReference type="EMBL" id="CMVM020000144">
    <property type="status" value="NOT_ANNOTATED_CDS"/>
    <property type="molecule type" value="Genomic_DNA"/>
</dbReference>
<dbReference type="GO" id="GO:0005829">
    <property type="term" value="C:cytosol"/>
    <property type="evidence" value="ECO:0007669"/>
    <property type="project" value="TreeGrafter"/>
</dbReference>
<evidence type="ECO:0000256" key="4">
    <source>
        <dbReference type="ARBA" id="ARBA00022490"/>
    </source>
</evidence>
<dbReference type="InterPro" id="IPR017441">
    <property type="entry name" value="Protein_kinase_ATP_BS"/>
</dbReference>
<feature type="binding site" evidence="15">
    <location>
        <position position="52"/>
    </location>
    <ligand>
        <name>ATP</name>
        <dbReference type="ChEBI" id="CHEBI:30616"/>
    </ligand>
</feature>
<keyword evidence="8 15" id="KW-0547">Nucleotide-binding</keyword>
<evidence type="ECO:0000256" key="3">
    <source>
        <dbReference type="ARBA" id="ARBA00021644"/>
    </source>
</evidence>
<keyword evidence="5" id="KW-0723">Serine/threonine-protein kinase</keyword>
<evidence type="ECO:0000256" key="14">
    <source>
        <dbReference type="ARBA" id="ARBA00048679"/>
    </source>
</evidence>
<dbReference type="PROSITE" id="PS50011">
    <property type="entry name" value="PROTEIN_KINASE_DOM"/>
    <property type="match status" value="1"/>
</dbReference>
<dbReference type="Gene3D" id="1.20.58.80">
    <property type="entry name" value="Phosphotransferase system, lactose/cellobiose-type IIA subunit"/>
    <property type="match status" value="2"/>
</dbReference>
<dbReference type="GO" id="GO:0010506">
    <property type="term" value="P:regulation of autophagy"/>
    <property type="evidence" value="ECO:0007669"/>
    <property type="project" value="InterPro"/>
</dbReference>
<dbReference type="SMART" id="SM00220">
    <property type="entry name" value="S_TKc"/>
    <property type="match status" value="1"/>
</dbReference>
<dbReference type="GO" id="GO:0034045">
    <property type="term" value="C:phagophore assembly site membrane"/>
    <property type="evidence" value="ECO:0007669"/>
    <property type="project" value="TreeGrafter"/>
</dbReference>
<keyword evidence="11" id="KW-0072">Autophagy</keyword>
<dbReference type="InterPro" id="IPR011009">
    <property type="entry name" value="Kinase-like_dom_sf"/>
</dbReference>
<name>A0A8R1TTJ9_ONCVO</name>
<dbReference type="Pfam" id="PF00069">
    <property type="entry name" value="Pkinase"/>
    <property type="match status" value="1"/>
</dbReference>
<evidence type="ECO:0000313" key="18">
    <source>
        <dbReference type="Proteomes" id="UP000024404"/>
    </source>
</evidence>
<protein>
    <recommendedName>
        <fullName evidence="3">Serine/threonine-protein kinase ULK3</fullName>
        <ecNumber evidence="2">2.7.11.1</ecNumber>
    </recommendedName>
    <alternativeName>
        <fullName evidence="12">Unc-51-like kinase 3</fullName>
    </alternativeName>
</protein>
<dbReference type="AlphaFoldDB" id="A0A8R1TTJ9"/>
<dbReference type="InterPro" id="IPR008271">
    <property type="entry name" value="Ser/Thr_kinase_AS"/>
</dbReference>
<reference evidence="18" key="1">
    <citation type="submission" date="2013-10" db="EMBL/GenBank/DDBJ databases">
        <title>Genome sequencing of Onchocerca volvulus.</title>
        <authorList>
            <person name="Cotton J."/>
            <person name="Tsai J."/>
            <person name="Stanley E."/>
            <person name="Tracey A."/>
            <person name="Holroyd N."/>
            <person name="Lustigman S."/>
            <person name="Berriman M."/>
        </authorList>
    </citation>
    <scope>NUCLEOTIDE SEQUENCE</scope>
</reference>
<evidence type="ECO:0000256" key="12">
    <source>
        <dbReference type="ARBA" id="ARBA00032242"/>
    </source>
</evidence>
<sequence length="508" mass="58186">MPNDSNELCNIPNTIAGCSICEKVGSGTFSCVFKAVSASPGNNGVRATVAVKVMSMQAANASKLSSDCVVSEIRILKNLKHRHSLIFWLRLRRLIQRDNILSSLLLKTANIVRLYDFQWDRNNIYLIMEFCGGGDLGSFIKHYGSLPEAVTRRFFRQLASAIQYMRTMNVAHMDLKPQNILLTNRYHPLIKVSDFGLSQYLKKNEQASSFRGSPLYMAPEIFCRGPYDSRVDLWSCGIILYECLYGVPPFTAHTYDKLVEQILSVRSINFPMNVHLSHVCLDLLQALLVRNPRDRITFERFFTHPFVDLAKLPSSIELDKADSFVKKSEQAESEDNLVEATKLLSSAVQIYIHCLELFDDDEEKAKFREKIKAYLKHAEDMKERLRPVTEELSQSFGETEWDDWPQIRAAELVAHTAHDLECQEQWNEALAKYTLAIESAMHILSNENRGTERSIKLQRKVSSWLSAAERIKKYVQVMNDDYEISMNSTDEDEKQFHQITANKQCVIS</sequence>
<dbReference type="GO" id="GO:0005524">
    <property type="term" value="F:ATP binding"/>
    <property type="evidence" value="ECO:0007669"/>
    <property type="project" value="UniProtKB-UniRule"/>
</dbReference>
<dbReference type="Gene3D" id="1.10.510.10">
    <property type="entry name" value="Transferase(Phosphotransferase) domain 1"/>
    <property type="match status" value="1"/>
</dbReference>
<evidence type="ECO:0000256" key="1">
    <source>
        <dbReference type="ARBA" id="ARBA00004496"/>
    </source>
</evidence>
<evidence type="ECO:0000256" key="11">
    <source>
        <dbReference type="ARBA" id="ARBA00023006"/>
    </source>
</evidence>
<evidence type="ECO:0000256" key="9">
    <source>
        <dbReference type="ARBA" id="ARBA00022777"/>
    </source>
</evidence>
<dbReference type="EC" id="2.7.11.1" evidence="2"/>
<keyword evidence="6" id="KW-0808">Transferase</keyword>
<keyword evidence="9" id="KW-0418">Kinase</keyword>
<dbReference type="GO" id="GO:0004674">
    <property type="term" value="F:protein serine/threonine kinase activity"/>
    <property type="evidence" value="ECO:0007669"/>
    <property type="project" value="UniProtKB-KW"/>
</dbReference>
<evidence type="ECO:0000313" key="17">
    <source>
        <dbReference type="EnsemblMetazoa" id="OVOC4865.1"/>
    </source>
</evidence>
<keyword evidence="7" id="KW-0677">Repeat</keyword>
<evidence type="ECO:0000256" key="15">
    <source>
        <dbReference type="PROSITE-ProRule" id="PRU10141"/>
    </source>
</evidence>
<dbReference type="InterPro" id="IPR036181">
    <property type="entry name" value="MIT_dom_sf"/>
</dbReference>
<evidence type="ECO:0000256" key="8">
    <source>
        <dbReference type="ARBA" id="ARBA00022741"/>
    </source>
</evidence>
<dbReference type="GO" id="GO:0042594">
    <property type="term" value="P:response to starvation"/>
    <property type="evidence" value="ECO:0007669"/>
    <property type="project" value="TreeGrafter"/>
</dbReference>
<dbReference type="InterPro" id="IPR007330">
    <property type="entry name" value="MIT_dom"/>
</dbReference>
<keyword evidence="18" id="KW-1185">Reference proteome</keyword>
<dbReference type="InterPro" id="IPR045269">
    <property type="entry name" value="Atg1-like"/>
</dbReference>
<organism evidence="17 18">
    <name type="scientific">Onchocerca volvulus</name>
    <dbReference type="NCBI Taxonomy" id="6282"/>
    <lineage>
        <taxon>Eukaryota</taxon>
        <taxon>Metazoa</taxon>
        <taxon>Ecdysozoa</taxon>
        <taxon>Nematoda</taxon>
        <taxon>Chromadorea</taxon>
        <taxon>Rhabditida</taxon>
        <taxon>Spirurina</taxon>
        <taxon>Spiruromorpha</taxon>
        <taxon>Filarioidea</taxon>
        <taxon>Onchocercidae</taxon>
        <taxon>Onchocerca</taxon>
    </lineage>
</organism>
<dbReference type="GO" id="GO:0000045">
    <property type="term" value="P:autophagosome assembly"/>
    <property type="evidence" value="ECO:0007669"/>
    <property type="project" value="TreeGrafter"/>
</dbReference>
<dbReference type="GO" id="GO:0034727">
    <property type="term" value="P:piecemeal microautophagy of the nucleus"/>
    <property type="evidence" value="ECO:0007669"/>
    <property type="project" value="TreeGrafter"/>
</dbReference>
<dbReference type="PANTHER" id="PTHR24348:SF65">
    <property type="entry name" value="SERINE_THREONINE-PROTEIN KINASE ULK3"/>
    <property type="match status" value="1"/>
</dbReference>
<evidence type="ECO:0000256" key="6">
    <source>
        <dbReference type="ARBA" id="ARBA00022679"/>
    </source>
</evidence>
<evidence type="ECO:0000256" key="5">
    <source>
        <dbReference type="ARBA" id="ARBA00022527"/>
    </source>
</evidence>
<dbReference type="PROSITE" id="PS00108">
    <property type="entry name" value="PROTEIN_KINASE_ST"/>
    <property type="match status" value="1"/>
</dbReference>
<dbReference type="OMA" id="RFFTHPF"/>
<evidence type="ECO:0000256" key="7">
    <source>
        <dbReference type="ARBA" id="ARBA00022737"/>
    </source>
</evidence>
<comment type="subcellular location">
    <subcellularLocation>
        <location evidence="1">Cytoplasm</location>
    </subcellularLocation>
</comment>
<dbReference type="PROSITE" id="PS00107">
    <property type="entry name" value="PROTEIN_KINASE_ATP"/>
    <property type="match status" value="1"/>
</dbReference>
<feature type="domain" description="Protein kinase" evidence="16">
    <location>
        <begin position="18"/>
        <end position="307"/>
    </location>
</feature>
<evidence type="ECO:0000259" key="16">
    <source>
        <dbReference type="PROSITE" id="PS50011"/>
    </source>
</evidence>
<dbReference type="PANTHER" id="PTHR24348">
    <property type="entry name" value="SERINE/THREONINE-PROTEIN KINASE UNC-51-RELATED"/>
    <property type="match status" value="1"/>
</dbReference>
<comment type="catalytic activity">
    <reaction evidence="13">
        <text>L-threonyl-[protein] + ATP = O-phospho-L-threonyl-[protein] + ADP + H(+)</text>
        <dbReference type="Rhea" id="RHEA:46608"/>
        <dbReference type="Rhea" id="RHEA-COMP:11060"/>
        <dbReference type="Rhea" id="RHEA-COMP:11605"/>
        <dbReference type="ChEBI" id="CHEBI:15378"/>
        <dbReference type="ChEBI" id="CHEBI:30013"/>
        <dbReference type="ChEBI" id="CHEBI:30616"/>
        <dbReference type="ChEBI" id="CHEBI:61977"/>
        <dbReference type="ChEBI" id="CHEBI:456216"/>
        <dbReference type="EC" id="2.7.11.1"/>
    </reaction>
</comment>
<dbReference type="Proteomes" id="UP000024404">
    <property type="component" value="Unassembled WGS sequence"/>
</dbReference>
<dbReference type="GO" id="GO:0000422">
    <property type="term" value="P:autophagy of mitochondrion"/>
    <property type="evidence" value="ECO:0007669"/>
    <property type="project" value="TreeGrafter"/>
</dbReference>
<comment type="catalytic activity">
    <reaction evidence="14">
        <text>L-seryl-[protein] + ATP = O-phospho-L-seryl-[protein] + ADP + H(+)</text>
        <dbReference type="Rhea" id="RHEA:17989"/>
        <dbReference type="Rhea" id="RHEA-COMP:9863"/>
        <dbReference type="Rhea" id="RHEA-COMP:11604"/>
        <dbReference type="ChEBI" id="CHEBI:15378"/>
        <dbReference type="ChEBI" id="CHEBI:29999"/>
        <dbReference type="ChEBI" id="CHEBI:30616"/>
        <dbReference type="ChEBI" id="CHEBI:83421"/>
        <dbReference type="ChEBI" id="CHEBI:456216"/>
        <dbReference type="EC" id="2.7.11.1"/>
    </reaction>
</comment>
<dbReference type="GO" id="GO:0061709">
    <property type="term" value="P:reticulophagy"/>
    <property type="evidence" value="ECO:0007669"/>
    <property type="project" value="TreeGrafter"/>
</dbReference>
<dbReference type="GO" id="GO:0005776">
    <property type="term" value="C:autophagosome"/>
    <property type="evidence" value="ECO:0007669"/>
    <property type="project" value="TreeGrafter"/>
</dbReference>
<reference evidence="17" key="2">
    <citation type="submission" date="2022-06" db="UniProtKB">
        <authorList>
            <consortium name="EnsemblMetazoa"/>
        </authorList>
    </citation>
    <scope>IDENTIFICATION</scope>
</reference>